<dbReference type="EMBL" id="JAXCGZ010011870">
    <property type="protein sequence ID" value="KAK7074010.1"/>
    <property type="molecule type" value="Genomic_DNA"/>
</dbReference>
<reference evidence="2 3" key="1">
    <citation type="submission" date="2023-11" db="EMBL/GenBank/DDBJ databases">
        <title>Halocaridina rubra genome assembly.</title>
        <authorList>
            <person name="Smith C."/>
        </authorList>
    </citation>
    <scope>NUCLEOTIDE SEQUENCE [LARGE SCALE GENOMIC DNA]</scope>
    <source>
        <strain evidence="2">EP-1</strain>
        <tissue evidence="2">Whole</tissue>
    </source>
</reference>
<dbReference type="Proteomes" id="UP001381693">
    <property type="component" value="Unassembled WGS sequence"/>
</dbReference>
<proteinExistence type="predicted"/>
<evidence type="ECO:0000313" key="2">
    <source>
        <dbReference type="EMBL" id="KAK7074010.1"/>
    </source>
</evidence>
<organism evidence="2 3">
    <name type="scientific">Halocaridina rubra</name>
    <name type="common">Hawaiian red shrimp</name>
    <dbReference type="NCBI Taxonomy" id="373956"/>
    <lineage>
        <taxon>Eukaryota</taxon>
        <taxon>Metazoa</taxon>
        <taxon>Ecdysozoa</taxon>
        <taxon>Arthropoda</taxon>
        <taxon>Crustacea</taxon>
        <taxon>Multicrustacea</taxon>
        <taxon>Malacostraca</taxon>
        <taxon>Eumalacostraca</taxon>
        <taxon>Eucarida</taxon>
        <taxon>Decapoda</taxon>
        <taxon>Pleocyemata</taxon>
        <taxon>Caridea</taxon>
        <taxon>Atyoidea</taxon>
        <taxon>Atyidae</taxon>
        <taxon>Halocaridina</taxon>
    </lineage>
</organism>
<feature type="compositionally biased region" description="Polar residues" evidence="1">
    <location>
        <begin position="23"/>
        <end position="32"/>
    </location>
</feature>
<feature type="compositionally biased region" description="Polar residues" evidence="1">
    <location>
        <begin position="308"/>
        <end position="337"/>
    </location>
</feature>
<evidence type="ECO:0000256" key="1">
    <source>
        <dbReference type="SAM" id="MobiDB-lite"/>
    </source>
</evidence>
<accession>A0AAN8WX72</accession>
<feature type="non-terminal residue" evidence="2">
    <location>
        <position position="1"/>
    </location>
</feature>
<sequence length="348" mass="35943">INEASCEASASGTSVIHGRHTQENTTATQTESSVFSLMPNQHSGLGISVDAAQRPIHHTSHPVTMLSGASGVSQNSHPPHTSSSTHSSSPHPPPHISNSLFQSSSSSGPWQTPFTVSASSSVPSANESGHDNAAAAVSLPTSQPEAWAASNLIGHVSGSPLSLSRPESRSTSITNQASSVPIQDWAEPEHEEAVMDEPLLPVYDLAEADQSQDAGDAAEGDWEDSQAEGIQVDGNGAISDESPEHPIRLQAEMEGMAECEADAAEVSNRGAMGHLLYGGDHLVQGAARELGLDEVPTKLQGPDGGSQIGTPEHQSSTPQGHHSSTPEGQHSSTSSHAVQPLHSPGGEG</sequence>
<feature type="region of interest" description="Disordered" evidence="1">
    <location>
        <begin position="295"/>
        <end position="348"/>
    </location>
</feature>
<feature type="compositionally biased region" description="Low complexity" evidence="1">
    <location>
        <begin position="76"/>
        <end position="89"/>
    </location>
</feature>
<feature type="region of interest" description="Disordered" evidence="1">
    <location>
        <begin position="61"/>
        <end position="132"/>
    </location>
</feature>
<feature type="region of interest" description="Disordered" evidence="1">
    <location>
        <begin position="160"/>
        <end position="182"/>
    </location>
</feature>
<keyword evidence="3" id="KW-1185">Reference proteome</keyword>
<feature type="compositionally biased region" description="Low complexity" evidence="1">
    <location>
        <begin position="97"/>
        <end position="125"/>
    </location>
</feature>
<dbReference type="AlphaFoldDB" id="A0AAN8WX72"/>
<name>A0AAN8WX72_HALRR</name>
<evidence type="ECO:0000313" key="3">
    <source>
        <dbReference type="Proteomes" id="UP001381693"/>
    </source>
</evidence>
<feature type="region of interest" description="Disordered" evidence="1">
    <location>
        <begin position="1"/>
        <end position="32"/>
    </location>
</feature>
<feature type="compositionally biased region" description="Low complexity" evidence="1">
    <location>
        <begin position="160"/>
        <end position="172"/>
    </location>
</feature>
<protein>
    <submittedName>
        <fullName evidence="2">Uncharacterized protein</fullName>
    </submittedName>
</protein>
<comment type="caution">
    <text evidence="2">The sequence shown here is derived from an EMBL/GenBank/DDBJ whole genome shotgun (WGS) entry which is preliminary data.</text>
</comment>
<gene>
    <name evidence="2" type="ORF">SK128_011648</name>
</gene>